<sequence>MSLIEACKSNSYSLIENEIKKSNCDVNSWYIDDKGNKIYPITCCCMNLFSDLVELLVNSGAETNRYFINNENKEVSVIDWACKQNNIKLVEILLNHGSMVTYKTFKIANKYSLYRILELMTPHLKSTIAQLYRSKAYQAYKSKLISYSDGNVYSFAFNVGQANFIAIRKQKNIVIIDAGFSTSELSDFYSGKKLKMHIKGKIACDNLVKSIEEFKKKDHGKVIKLFTTNSLPEPHDSFRQLEYSIHDCFGKDTFMIDSIKNVELEVIDGKKREKKIRRIRNKDQDKIDKVITKINLLPS</sequence>
<evidence type="ECO:0008006" key="3">
    <source>
        <dbReference type="Google" id="ProtNLM"/>
    </source>
</evidence>
<accession>A0ABR2IPT4</accession>
<name>A0ABR2IPT4_9EUKA</name>
<dbReference type="InterPro" id="IPR002110">
    <property type="entry name" value="Ankyrin_rpt"/>
</dbReference>
<proteinExistence type="predicted"/>
<protein>
    <recommendedName>
        <fullName evidence="3">Ankyrin repeat protein</fullName>
    </recommendedName>
</protein>
<dbReference type="Gene3D" id="1.25.40.20">
    <property type="entry name" value="Ankyrin repeat-containing domain"/>
    <property type="match status" value="1"/>
</dbReference>
<dbReference type="SMART" id="SM00248">
    <property type="entry name" value="ANK"/>
    <property type="match status" value="2"/>
</dbReference>
<dbReference type="InterPro" id="IPR036770">
    <property type="entry name" value="Ankyrin_rpt-contain_sf"/>
</dbReference>
<dbReference type="Proteomes" id="UP001470230">
    <property type="component" value="Unassembled WGS sequence"/>
</dbReference>
<keyword evidence="2" id="KW-1185">Reference proteome</keyword>
<evidence type="ECO:0000313" key="2">
    <source>
        <dbReference type="Proteomes" id="UP001470230"/>
    </source>
</evidence>
<gene>
    <name evidence="1" type="ORF">M9Y10_009944</name>
</gene>
<reference evidence="1 2" key="1">
    <citation type="submission" date="2024-04" db="EMBL/GenBank/DDBJ databases">
        <title>Tritrichomonas musculus Genome.</title>
        <authorList>
            <person name="Alves-Ferreira E."/>
            <person name="Grigg M."/>
            <person name="Lorenzi H."/>
            <person name="Galac M."/>
        </authorList>
    </citation>
    <scope>NUCLEOTIDE SEQUENCE [LARGE SCALE GENOMIC DNA]</scope>
    <source>
        <strain evidence="1 2">EAF2021</strain>
    </source>
</reference>
<comment type="caution">
    <text evidence="1">The sequence shown here is derived from an EMBL/GenBank/DDBJ whole genome shotgun (WGS) entry which is preliminary data.</text>
</comment>
<dbReference type="EMBL" id="JAPFFF010000015">
    <property type="protein sequence ID" value="KAK8866975.1"/>
    <property type="molecule type" value="Genomic_DNA"/>
</dbReference>
<organism evidence="1 2">
    <name type="scientific">Tritrichomonas musculus</name>
    <dbReference type="NCBI Taxonomy" id="1915356"/>
    <lineage>
        <taxon>Eukaryota</taxon>
        <taxon>Metamonada</taxon>
        <taxon>Parabasalia</taxon>
        <taxon>Tritrichomonadida</taxon>
        <taxon>Tritrichomonadidae</taxon>
        <taxon>Tritrichomonas</taxon>
    </lineage>
</organism>
<dbReference type="Pfam" id="PF12796">
    <property type="entry name" value="Ank_2"/>
    <property type="match status" value="1"/>
</dbReference>
<dbReference type="SUPFAM" id="SSF48403">
    <property type="entry name" value="Ankyrin repeat"/>
    <property type="match status" value="1"/>
</dbReference>
<evidence type="ECO:0000313" key="1">
    <source>
        <dbReference type="EMBL" id="KAK8866975.1"/>
    </source>
</evidence>